<dbReference type="STRING" id="211114.SAMN04489726_6117"/>
<evidence type="ECO:0000313" key="4">
    <source>
        <dbReference type="Proteomes" id="UP000183376"/>
    </source>
</evidence>
<keyword evidence="4" id="KW-1185">Reference proteome</keyword>
<evidence type="ECO:0000256" key="2">
    <source>
        <dbReference type="SAM" id="Phobius"/>
    </source>
</evidence>
<gene>
    <name evidence="3" type="ORF">SAMN04489726_6117</name>
</gene>
<feature type="transmembrane region" description="Helical" evidence="2">
    <location>
        <begin position="105"/>
        <end position="127"/>
    </location>
</feature>
<keyword evidence="2" id="KW-0472">Membrane</keyword>
<organism evidence="3 4">
    <name type="scientific">Allokutzneria albata</name>
    <name type="common">Kibdelosporangium albatum</name>
    <dbReference type="NCBI Taxonomy" id="211114"/>
    <lineage>
        <taxon>Bacteria</taxon>
        <taxon>Bacillati</taxon>
        <taxon>Actinomycetota</taxon>
        <taxon>Actinomycetes</taxon>
        <taxon>Pseudonocardiales</taxon>
        <taxon>Pseudonocardiaceae</taxon>
        <taxon>Allokutzneria</taxon>
    </lineage>
</organism>
<reference evidence="3 4" key="1">
    <citation type="submission" date="2016-10" db="EMBL/GenBank/DDBJ databases">
        <authorList>
            <person name="de Groot N.N."/>
        </authorList>
    </citation>
    <scope>NUCLEOTIDE SEQUENCE [LARGE SCALE GENOMIC DNA]</scope>
    <source>
        <strain evidence="3 4">DSM 44149</strain>
    </source>
</reference>
<feature type="compositionally biased region" description="Low complexity" evidence="1">
    <location>
        <begin position="47"/>
        <end position="66"/>
    </location>
</feature>
<sequence>MSSDALFGPDGTQAPPPPRYFPDALSAPVEFAEQPRITVRPPGPPDAEAVQRAVEEAMAAERAPAPRQRPRQKRQTHPQARQPVPPVPPMPPAQSQPQQPVRSNAGCGFGALIFFAIMLLSIFLNVAGELFP</sequence>
<accession>A0A1H0ALA6</accession>
<evidence type="ECO:0000256" key="1">
    <source>
        <dbReference type="SAM" id="MobiDB-lite"/>
    </source>
</evidence>
<name>A0A1H0ALA6_ALLAB</name>
<dbReference type="EMBL" id="LT629701">
    <property type="protein sequence ID" value="SDN33616.1"/>
    <property type="molecule type" value="Genomic_DNA"/>
</dbReference>
<dbReference type="Proteomes" id="UP000183376">
    <property type="component" value="Chromosome I"/>
</dbReference>
<protein>
    <submittedName>
        <fullName evidence="3">Uncharacterized protein</fullName>
    </submittedName>
</protein>
<feature type="compositionally biased region" description="Pro residues" evidence="1">
    <location>
        <begin position="83"/>
        <end position="94"/>
    </location>
</feature>
<dbReference type="RefSeq" id="WP_030428212.1">
    <property type="nucleotide sequence ID" value="NZ_JOEF01000003.1"/>
</dbReference>
<evidence type="ECO:0000313" key="3">
    <source>
        <dbReference type="EMBL" id="SDN33616.1"/>
    </source>
</evidence>
<keyword evidence="2" id="KW-0812">Transmembrane</keyword>
<proteinExistence type="predicted"/>
<keyword evidence="2" id="KW-1133">Transmembrane helix</keyword>
<dbReference type="AlphaFoldDB" id="A0A1H0ALA6"/>
<feature type="region of interest" description="Disordered" evidence="1">
    <location>
        <begin position="1"/>
        <end position="103"/>
    </location>
</feature>